<accession>A0ABW5PGM6</accession>
<dbReference type="InterPro" id="IPR050879">
    <property type="entry name" value="Acyltransferase_3"/>
</dbReference>
<evidence type="ECO:0000313" key="6">
    <source>
        <dbReference type="Proteomes" id="UP001597541"/>
    </source>
</evidence>
<evidence type="ECO:0000259" key="4">
    <source>
        <dbReference type="Pfam" id="PF01757"/>
    </source>
</evidence>
<feature type="transmembrane region" description="Helical" evidence="3">
    <location>
        <begin position="100"/>
        <end position="120"/>
    </location>
</feature>
<keyword evidence="3" id="KW-0472">Membrane</keyword>
<evidence type="ECO:0000256" key="3">
    <source>
        <dbReference type="SAM" id="Phobius"/>
    </source>
</evidence>
<keyword evidence="5" id="KW-0012">Acyltransferase</keyword>
<dbReference type="EMBL" id="JBHUME010000010">
    <property type="protein sequence ID" value="MFD2614069.1"/>
    <property type="molecule type" value="Genomic_DNA"/>
</dbReference>
<dbReference type="Proteomes" id="UP001597541">
    <property type="component" value="Unassembled WGS sequence"/>
</dbReference>
<organism evidence="5 6">
    <name type="scientific">Paenibacillus gansuensis</name>
    <dbReference type="NCBI Taxonomy" id="306542"/>
    <lineage>
        <taxon>Bacteria</taxon>
        <taxon>Bacillati</taxon>
        <taxon>Bacillota</taxon>
        <taxon>Bacilli</taxon>
        <taxon>Bacillales</taxon>
        <taxon>Paenibacillaceae</taxon>
        <taxon>Paenibacillus</taxon>
    </lineage>
</organism>
<feature type="transmembrane region" description="Helical" evidence="3">
    <location>
        <begin position="57"/>
        <end position="79"/>
    </location>
</feature>
<evidence type="ECO:0000256" key="1">
    <source>
        <dbReference type="ARBA" id="ARBA00004370"/>
    </source>
</evidence>
<feature type="domain" description="Acyltransferase 3" evidence="4">
    <location>
        <begin position="18"/>
        <end position="155"/>
    </location>
</feature>
<dbReference type="Pfam" id="PF01757">
    <property type="entry name" value="Acyl_transf_3"/>
    <property type="match status" value="1"/>
</dbReference>
<gene>
    <name evidence="5" type="ORF">ACFSUF_16810</name>
</gene>
<name>A0ABW5PGM6_9BACL</name>
<keyword evidence="5" id="KW-0808">Transferase</keyword>
<keyword evidence="3" id="KW-1133">Transmembrane helix</keyword>
<dbReference type="RefSeq" id="WP_377604538.1">
    <property type="nucleotide sequence ID" value="NZ_JBHUME010000010.1"/>
</dbReference>
<evidence type="ECO:0000313" key="5">
    <source>
        <dbReference type="EMBL" id="MFD2614069.1"/>
    </source>
</evidence>
<dbReference type="InterPro" id="IPR002656">
    <property type="entry name" value="Acyl_transf_3_dom"/>
</dbReference>
<dbReference type="PANTHER" id="PTHR23028:SF53">
    <property type="entry name" value="ACYL_TRANSF_3 DOMAIN-CONTAINING PROTEIN"/>
    <property type="match status" value="1"/>
</dbReference>
<comment type="similarity">
    <text evidence="2">Belongs to the acyltransferase 3 family.</text>
</comment>
<reference evidence="6" key="1">
    <citation type="journal article" date="2019" name="Int. J. Syst. Evol. Microbiol.">
        <title>The Global Catalogue of Microorganisms (GCM) 10K type strain sequencing project: providing services to taxonomists for standard genome sequencing and annotation.</title>
        <authorList>
            <consortium name="The Broad Institute Genomics Platform"/>
            <consortium name="The Broad Institute Genome Sequencing Center for Infectious Disease"/>
            <person name="Wu L."/>
            <person name="Ma J."/>
        </authorList>
    </citation>
    <scope>NUCLEOTIDE SEQUENCE [LARGE SCALE GENOMIC DNA]</scope>
    <source>
        <strain evidence="6">KCTC 3950</strain>
    </source>
</reference>
<dbReference type="EC" id="2.3.-.-" evidence="5"/>
<dbReference type="GO" id="GO:0016746">
    <property type="term" value="F:acyltransferase activity"/>
    <property type="evidence" value="ECO:0007669"/>
    <property type="project" value="UniProtKB-KW"/>
</dbReference>
<evidence type="ECO:0000256" key="2">
    <source>
        <dbReference type="ARBA" id="ARBA00007400"/>
    </source>
</evidence>
<sequence length="158" mass="18049">MAQLIQRILGMDKSKHIPQLDGIRAIAVLMVFVYHAWGMSGSSKFIYAGHDVTFLISWGHAGVDLFYVLSGFLLFLPFVRSHDESKSMPNIKNYIIRRSLRIIPIYYVYIILTILLTSQISLLSSQGVKTLLINFLFLQGFFPEYMINGVTWTLANEI</sequence>
<comment type="caution">
    <text evidence="5">The sequence shown here is derived from an EMBL/GenBank/DDBJ whole genome shotgun (WGS) entry which is preliminary data.</text>
</comment>
<feature type="transmembrane region" description="Helical" evidence="3">
    <location>
        <begin position="132"/>
        <end position="155"/>
    </location>
</feature>
<keyword evidence="3" id="KW-0812">Transmembrane</keyword>
<comment type="subcellular location">
    <subcellularLocation>
        <location evidence="1">Membrane</location>
    </subcellularLocation>
</comment>
<protein>
    <submittedName>
        <fullName evidence="5">Acyltransferase family protein</fullName>
        <ecNumber evidence="5">2.3.-.-</ecNumber>
    </submittedName>
</protein>
<keyword evidence="6" id="KW-1185">Reference proteome</keyword>
<proteinExistence type="inferred from homology"/>
<dbReference type="PANTHER" id="PTHR23028">
    <property type="entry name" value="ACETYLTRANSFERASE"/>
    <property type="match status" value="1"/>
</dbReference>
<feature type="transmembrane region" description="Helical" evidence="3">
    <location>
        <begin position="21"/>
        <end position="37"/>
    </location>
</feature>